<name>W9CCD0_SCLBF</name>
<dbReference type="PANTHER" id="PTHR12110">
    <property type="entry name" value="HYDROXYPYRUVATE ISOMERASE"/>
    <property type="match status" value="1"/>
</dbReference>
<dbReference type="Gene3D" id="3.20.20.150">
    <property type="entry name" value="Divalent-metal-dependent TIM barrel enzymes"/>
    <property type="match status" value="1"/>
</dbReference>
<organism evidence="2 3">
    <name type="scientific">Sclerotinia borealis (strain F-4128)</name>
    <dbReference type="NCBI Taxonomy" id="1432307"/>
    <lineage>
        <taxon>Eukaryota</taxon>
        <taxon>Fungi</taxon>
        <taxon>Dikarya</taxon>
        <taxon>Ascomycota</taxon>
        <taxon>Pezizomycotina</taxon>
        <taxon>Leotiomycetes</taxon>
        <taxon>Helotiales</taxon>
        <taxon>Sclerotiniaceae</taxon>
        <taxon>Sclerotinia</taxon>
    </lineage>
</organism>
<evidence type="ECO:0000259" key="1">
    <source>
        <dbReference type="Pfam" id="PF01261"/>
    </source>
</evidence>
<dbReference type="Proteomes" id="UP000019487">
    <property type="component" value="Unassembled WGS sequence"/>
</dbReference>
<dbReference type="OrthoDB" id="5360893at2759"/>
<dbReference type="Pfam" id="PF01261">
    <property type="entry name" value="AP_endonuc_2"/>
    <property type="match status" value="1"/>
</dbReference>
<dbReference type="AlphaFoldDB" id="W9CCD0"/>
<proteinExistence type="predicted"/>
<protein>
    <recommendedName>
        <fullName evidence="1">Xylose isomerase-like TIM barrel domain-containing protein</fullName>
    </recommendedName>
</protein>
<gene>
    <name evidence="2" type="ORF">SBOR_7152</name>
</gene>
<dbReference type="EMBL" id="AYSA01000384">
    <property type="protein sequence ID" value="ESZ92489.1"/>
    <property type="molecule type" value="Genomic_DNA"/>
</dbReference>
<dbReference type="PANTHER" id="PTHR12110:SF57">
    <property type="entry name" value="DIOXYGENASE, PUTATIVE-RELATED"/>
    <property type="match status" value="1"/>
</dbReference>
<dbReference type="InterPro" id="IPR050312">
    <property type="entry name" value="IolE/XylAMocC-like"/>
</dbReference>
<feature type="domain" description="Xylose isomerase-like TIM barrel" evidence="1">
    <location>
        <begin position="25"/>
        <end position="326"/>
    </location>
</feature>
<accession>W9CCD0</accession>
<dbReference type="STRING" id="1432307.W9CCD0"/>
<dbReference type="HOGENOM" id="CLU_035063_0_0_1"/>
<dbReference type="SUPFAM" id="SSF51658">
    <property type="entry name" value="Xylose isomerase-like"/>
    <property type="match status" value="1"/>
</dbReference>
<evidence type="ECO:0000313" key="2">
    <source>
        <dbReference type="EMBL" id="ESZ92489.1"/>
    </source>
</evidence>
<sequence>MSYKPAIASMSLGRCFAHHSLETKFKAARDAGLSGMEMFYEDIADLASTLPSHPSPSSHIHAAQYIRSLSSYYALPIIACGPFSNYEGLLSPSARASKRQELHLWFQVCRILGTDLIQVPSTFAPPSTHTSSLSQIICDLRELADLGAAQKPPFRFAFENLCFGTYIDTWSGAWEVVQGVDRENFGMCLDTFNIAGREFADPASSTGTVPNAQEAFTKSMEKMVQAIDAKKVFYIQIADAERLAVPLVEGNEYYVEGQKARMSWSRNCRLFLGEQNRGGYLPVMDVVKAICDGLGYKGWVSFELFNRSLVAKGDHVPREHAERAMRSWKYVCGEMGWDNVGANVYERRLEREKRGEVGSGVMAKL</sequence>
<dbReference type="InterPro" id="IPR013022">
    <property type="entry name" value="Xyl_isomerase-like_TIM-brl"/>
</dbReference>
<keyword evidence="3" id="KW-1185">Reference proteome</keyword>
<dbReference type="InterPro" id="IPR036237">
    <property type="entry name" value="Xyl_isomerase-like_sf"/>
</dbReference>
<reference evidence="2 3" key="1">
    <citation type="journal article" date="2014" name="Genome Announc.">
        <title>Draft genome sequence of Sclerotinia borealis, a psychrophilic plant pathogenic fungus.</title>
        <authorList>
            <person name="Mardanov A.V."/>
            <person name="Beletsky A.V."/>
            <person name="Kadnikov V.V."/>
            <person name="Ignatov A.N."/>
            <person name="Ravin N.V."/>
        </authorList>
    </citation>
    <scope>NUCLEOTIDE SEQUENCE [LARGE SCALE GENOMIC DNA]</scope>
    <source>
        <strain evidence="3">F-4157</strain>
    </source>
</reference>
<evidence type="ECO:0000313" key="3">
    <source>
        <dbReference type="Proteomes" id="UP000019487"/>
    </source>
</evidence>
<comment type="caution">
    <text evidence="2">The sequence shown here is derived from an EMBL/GenBank/DDBJ whole genome shotgun (WGS) entry which is preliminary data.</text>
</comment>